<evidence type="ECO:0000256" key="1">
    <source>
        <dbReference type="ARBA" id="ARBA00004561"/>
    </source>
</evidence>
<gene>
    <name evidence="8" type="ORF">A9Q75_18710</name>
</gene>
<dbReference type="AlphaFoldDB" id="A0A1Y5E2Z9"/>
<dbReference type="Gene3D" id="3.40.50.410">
    <property type="entry name" value="von Willebrand factor, type A domain"/>
    <property type="match status" value="1"/>
</dbReference>
<evidence type="ECO:0000256" key="5">
    <source>
        <dbReference type="ARBA" id="ARBA00022837"/>
    </source>
</evidence>
<evidence type="ECO:0000259" key="7">
    <source>
        <dbReference type="Pfam" id="PF05567"/>
    </source>
</evidence>
<evidence type="ECO:0000313" key="9">
    <source>
        <dbReference type="Proteomes" id="UP000243053"/>
    </source>
</evidence>
<dbReference type="EMBL" id="MAAF01000118">
    <property type="protein sequence ID" value="OUR75037.1"/>
    <property type="molecule type" value="Genomic_DNA"/>
</dbReference>
<dbReference type="InterPro" id="IPR008707">
    <property type="entry name" value="B-propeller_PilY1"/>
</dbReference>
<accession>A0A1Y5E2Z9</accession>
<dbReference type="SUPFAM" id="SSF53300">
    <property type="entry name" value="vWA-like"/>
    <property type="match status" value="1"/>
</dbReference>
<protein>
    <recommendedName>
        <fullName evidence="7">PilY1 beta-propeller domain-containing protein</fullName>
    </recommendedName>
</protein>
<dbReference type="InterPro" id="IPR036465">
    <property type="entry name" value="vWFA_dom_sf"/>
</dbReference>
<keyword evidence="6" id="KW-0281">Fimbrium</keyword>
<sequence length="1215" mass="131568">MNLSKGRKRAVKVVINLLTSSVTAFLLLVSTTSFSEDIELYIGETIQQSKARPKVLIIFDNSGSMSQHSAEYKAGYVNDPLNPYDAVGSLNALSDKFIYFSKGGVDGASIPIVDTVASNSVKVRRFLESINSCEEARTILETEGIYTGHIKEYTFSGQSGSWQDIPDNNGANINIIDCEADVLKPNNINAGTTKAGDSLPEGYPVDGAGNKTTPEYYGATSNVSWSGQAVTLYTDNYLRWLQADVEEDPDDGGIPTVNKTRLEVAKESVTTIINTTPNVDFGLMVFNPNSRKNNEADNNLNGGRVVHGIQETTVDAKADLLALIAGLNGDTWTPLCETLYEASRYFGGKSVDYGKEAGSNLPDRDASIGVESSEVYQAPFSACSDKVYVVLITDGAPTYDMEAVDKVFDLSKTGTYSLTTADRFEVSDADAPYEGQYSYLAALAGWMNKNDLNLSLDGKQIAEIHTIGFGEDAKNDAAPLLIKTAELGGGKYVYANDSSSLITAFTNFLGNIEPSNNSLTSASVASNNFDRTETLDSVYYAMFQPDRGPRWQGNIKKYKVTDGVQKGANRVAAINQLTGHFSDEVQSYWSSSVDGDTVSEGGVAEMLRKKAGRVIYSDLGADNALVKLTYTEAIKVKTISELATALDVIDDQTSIEASFNWINGLDSDDENDDEKTDDIRPDVFGDPLHSKPVVINYGDGDIRIVVGTNHGVLHMFEDTDATNTIIENWAFMPKEFLSNIKDLRNNITSTDKVYGIDGLITAHIVDQNGDGIVDKSTDKVWLFFGYRRGGNSYYAMDVTDPADPSVMWTIEGGGTGSPFQELGQTWSQPKVTYSKLNLDGNTAKPVLIFGGGYDPAKDSHAIGGNGGADSQGKAIFMVDAETGTLLWDLGPDGDTVFGGTDSIPSSIATLDSDGDGLTDRLYAGDTGGNVWRIDMPGIDKSKFSVFKLAEFGPESGIDAKIEDDRRFFNEPSIVRAYITETIDSGKKYSDGKAIIVQQDIPYDAVLIGSGDKSNPIGTNTDDVFFMIKDINIKTHQFTGSSVPAIPAPIKIGDLADYTQNPFGAELTSQEKETLSLAVSLKSGWLIELEQLGEKSTASALVINNVVYFTTYTPPSLSANSETCDLPNGQGWLYAVDLSLGIAKYSWAAEDQNSTDDRKTFISEQFLGAPTLIVTKTTNPDTNTEESDGNIIVGRKIIPVGFKLQTLRTYLYVTEN</sequence>
<evidence type="ECO:0000256" key="2">
    <source>
        <dbReference type="ARBA" id="ARBA00008387"/>
    </source>
</evidence>
<feature type="domain" description="PilY1 beta-propeller" evidence="7">
    <location>
        <begin position="703"/>
        <end position="953"/>
    </location>
</feature>
<comment type="similarity">
    <text evidence="2">Belongs to the PilY1 family.</text>
</comment>
<dbReference type="GO" id="GO:0046872">
    <property type="term" value="F:metal ion binding"/>
    <property type="evidence" value="ECO:0007669"/>
    <property type="project" value="UniProtKB-KW"/>
</dbReference>
<reference evidence="9" key="1">
    <citation type="journal article" date="2017" name="Proc. Natl. Acad. Sci. U.S.A.">
        <title>Simulation of Deepwater Horizon oil plume reveals substrate specialization within a complex community of hydrocarbon degraders.</title>
        <authorList>
            <person name="Hu P."/>
            <person name="Dubinsky E.A."/>
            <person name="Probst A.J."/>
            <person name="Wang J."/>
            <person name="Sieber C.M.K."/>
            <person name="Tom L.M."/>
            <person name="Gardinali P."/>
            <person name="Banfield J.F."/>
            <person name="Atlas R.M."/>
            <person name="Andersen G.L."/>
        </authorList>
    </citation>
    <scope>NUCLEOTIDE SEQUENCE [LARGE SCALE GENOMIC DNA]</scope>
</reference>
<dbReference type="Pfam" id="PF05567">
    <property type="entry name" value="T4P_PilY1"/>
    <property type="match status" value="1"/>
</dbReference>
<evidence type="ECO:0000313" key="8">
    <source>
        <dbReference type="EMBL" id="OUR75037.1"/>
    </source>
</evidence>
<proteinExistence type="inferred from homology"/>
<dbReference type="SUPFAM" id="SSF50998">
    <property type="entry name" value="Quinoprotein alcohol dehydrogenase-like"/>
    <property type="match status" value="1"/>
</dbReference>
<keyword evidence="3" id="KW-1029">Fimbrium biogenesis</keyword>
<dbReference type="Proteomes" id="UP000243053">
    <property type="component" value="Unassembled WGS sequence"/>
</dbReference>
<comment type="caution">
    <text evidence="8">The sequence shown here is derived from an EMBL/GenBank/DDBJ whole genome shotgun (WGS) entry which is preliminary data.</text>
</comment>
<dbReference type="GO" id="GO:0009289">
    <property type="term" value="C:pilus"/>
    <property type="evidence" value="ECO:0007669"/>
    <property type="project" value="UniProtKB-SubCell"/>
</dbReference>
<keyword evidence="5" id="KW-0106">Calcium</keyword>
<dbReference type="InterPro" id="IPR011047">
    <property type="entry name" value="Quinoprotein_ADH-like_sf"/>
</dbReference>
<organism evidence="8 9">
    <name type="scientific">Colwellia psychrerythraea</name>
    <name type="common">Vibrio psychroerythus</name>
    <dbReference type="NCBI Taxonomy" id="28229"/>
    <lineage>
        <taxon>Bacteria</taxon>
        <taxon>Pseudomonadati</taxon>
        <taxon>Pseudomonadota</taxon>
        <taxon>Gammaproteobacteria</taxon>
        <taxon>Alteromonadales</taxon>
        <taxon>Colwelliaceae</taxon>
        <taxon>Colwellia</taxon>
    </lineage>
</organism>
<name>A0A1Y5E2Z9_COLPS</name>
<evidence type="ECO:0000256" key="6">
    <source>
        <dbReference type="ARBA" id="ARBA00023263"/>
    </source>
</evidence>
<keyword evidence="4" id="KW-0479">Metal-binding</keyword>
<evidence type="ECO:0000256" key="4">
    <source>
        <dbReference type="ARBA" id="ARBA00022723"/>
    </source>
</evidence>
<evidence type="ECO:0000256" key="3">
    <source>
        <dbReference type="ARBA" id="ARBA00022558"/>
    </source>
</evidence>
<comment type="subcellular location">
    <subcellularLocation>
        <location evidence="1">Fimbrium</location>
    </subcellularLocation>
</comment>